<keyword evidence="2" id="KW-0732">Signal</keyword>
<dbReference type="AlphaFoldDB" id="K8EC22"/>
<evidence type="ECO:0000256" key="2">
    <source>
        <dbReference type="SAM" id="SignalP"/>
    </source>
</evidence>
<evidence type="ECO:0000256" key="1">
    <source>
        <dbReference type="ARBA" id="ARBA00022737"/>
    </source>
</evidence>
<sequence>MGIFQLLRYAAGLLIMLLLPAAGWAASNQVSTADFTDIKGHWARQSIEKVTALGYDQGFPDHTFRPQQPLTLLEAVQKVLQAAGFGEQIAKLKQTKQASALYAVPQGQNYINFAVQQNFLPADLLQQFRHDRPVNRGQLAVLLASALYLPPVDGGGVAFTDSQAIPPAYLPAVRAVVSQGIMSGFPDGTFRPQHQVSRGEMAALLAKLYDQGWLKTDAKRKVEGWVAAVAPGKNGLEIQINSLKGTQKITAAAGCPAYWQGHPVPLQQVVNYRVAGILDSQKKLAYLELLERRSFSPVQRDTYASYLRHAEGEPVVITVKDMLNEEVDYAVAWDAEIRDDKAKGKTGKDLLKKLKAGQFIKLGLTADNKVQSITLPEVKNITGEVDRINRALYLKKNNRSSKKYVPDHFWGWDFGRLVDKQGNEIDSLQSGDKVKIFYIGEPFYERVLEIQKLN</sequence>
<comment type="caution">
    <text evidence="4">The sequence shown here is derived from an EMBL/GenBank/DDBJ whole genome shotgun (WGS) entry which is preliminary data.</text>
</comment>
<dbReference type="PANTHER" id="PTHR43308:SF5">
    <property type="entry name" value="S-LAYER PROTEIN _ PEPTIDOGLYCAN ENDO-BETA-N-ACETYLGLUCOSAMINIDASE"/>
    <property type="match status" value="1"/>
</dbReference>
<dbReference type="Proteomes" id="UP000009315">
    <property type="component" value="Unassembled WGS sequence"/>
</dbReference>
<feature type="chain" id="PRO_5010288529" evidence="2">
    <location>
        <begin position="26"/>
        <end position="454"/>
    </location>
</feature>
<dbReference type="STRING" id="1121428.DESHY_70034"/>
<dbReference type="Pfam" id="PF00395">
    <property type="entry name" value="SLH"/>
    <property type="match status" value="2"/>
</dbReference>
<organism evidence="4 5">
    <name type="scientific">Desulforamulus hydrothermalis Lam5 = DSM 18033</name>
    <dbReference type="NCBI Taxonomy" id="1121428"/>
    <lineage>
        <taxon>Bacteria</taxon>
        <taxon>Bacillati</taxon>
        <taxon>Bacillota</taxon>
        <taxon>Clostridia</taxon>
        <taxon>Eubacteriales</taxon>
        <taxon>Peptococcaceae</taxon>
        <taxon>Desulforamulus</taxon>
    </lineage>
</organism>
<dbReference type="eggNOG" id="COG1520">
    <property type="taxonomic scope" value="Bacteria"/>
</dbReference>
<dbReference type="RefSeq" id="WP_008413170.1">
    <property type="nucleotide sequence ID" value="NZ_CAOS01000014.1"/>
</dbReference>
<gene>
    <name evidence="4" type="ORF">DESHY_70034</name>
</gene>
<feature type="domain" description="SLH" evidence="3">
    <location>
        <begin position="156"/>
        <end position="219"/>
    </location>
</feature>
<dbReference type="InterPro" id="IPR051465">
    <property type="entry name" value="Cell_Envelope_Struct_Comp"/>
</dbReference>
<protein>
    <submittedName>
        <fullName evidence="4">S-layer domain protein</fullName>
    </submittedName>
</protein>
<dbReference type="OrthoDB" id="2065578at2"/>
<dbReference type="PANTHER" id="PTHR43308">
    <property type="entry name" value="OUTER MEMBRANE PROTEIN ALPHA-RELATED"/>
    <property type="match status" value="1"/>
</dbReference>
<name>K8EC22_9FIRM</name>
<keyword evidence="5" id="KW-1185">Reference proteome</keyword>
<reference evidence="4 5" key="1">
    <citation type="journal article" date="2013" name="Genome Announc.">
        <title>Genome Sequence of the Sulfate-Reducing Bacterium Desulfotomaculum hydrothermale Lam5(T).</title>
        <authorList>
            <person name="Amin O."/>
            <person name="Fardeau M.L."/>
            <person name="Valette O."/>
            <person name="Hirschler-Rea A."/>
            <person name="Barbe V."/>
            <person name="Medigue C."/>
            <person name="Vacherie B."/>
            <person name="Ollivier B."/>
            <person name="Bertin P.N."/>
            <person name="Dolla A."/>
        </authorList>
    </citation>
    <scope>NUCLEOTIDE SEQUENCE [LARGE SCALE GENOMIC DNA]</scope>
    <source>
        <strain evidence="5">Lam5 / DSM 18033</strain>
    </source>
</reference>
<accession>K8EC22</accession>
<evidence type="ECO:0000313" key="5">
    <source>
        <dbReference type="Proteomes" id="UP000009315"/>
    </source>
</evidence>
<keyword evidence="1" id="KW-0677">Repeat</keyword>
<dbReference type="EMBL" id="CAOS01000014">
    <property type="protein sequence ID" value="CCO09248.1"/>
    <property type="molecule type" value="Genomic_DNA"/>
</dbReference>
<evidence type="ECO:0000313" key="4">
    <source>
        <dbReference type="EMBL" id="CCO09248.1"/>
    </source>
</evidence>
<dbReference type="PROSITE" id="PS51272">
    <property type="entry name" value="SLH"/>
    <property type="match status" value="2"/>
</dbReference>
<feature type="signal peptide" evidence="2">
    <location>
        <begin position="1"/>
        <end position="25"/>
    </location>
</feature>
<dbReference type="InterPro" id="IPR001119">
    <property type="entry name" value="SLH_dom"/>
</dbReference>
<evidence type="ECO:0000259" key="3">
    <source>
        <dbReference type="PROSITE" id="PS51272"/>
    </source>
</evidence>
<proteinExistence type="predicted"/>
<feature type="domain" description="SLH" evidence="3">
    <location>
        <begin position="30"/>
        <end position="93"/>
    </location>
</feature>